<dbReference type="HAMAP" id="MF_00825">
    <property type="entry name" value="3_HAO"/>
    <property type="match status" value="1"/>
</dbReference>
<keyword evidence="8" id="KW-0963">Cytoplasm</keyword>
<accession>A0A7S3PML1</accession>
<dbReference type="NCBIfam" id="TIGR03037">
    <property type="entry name" value="anthran_nbaC"/>
    <property type="match status" value="1"/>
</dbReference>
<keyword evidence="6 8" id="KW-0560">Oxidoreductase</keyword>
<dbReference type="GO" id="GO:0005737">
    <property type="term" value="C:cytoplasm"/>
    <property type="evidence" value="ECO:0007669"/>
    <property type="project" value="UniProtKB-SubCell"/>
</dbReference>
<dbReference type="GO" id="GO:0019805">
    <property type="term" value="P:quinolinate biosynthetic process"/>
    <property type="evidence" value="ECO:0007669"/>
    <property type="project" value="UniProtKB-UniRule"/>
</dbReference>
<keyword evidence="7" id="KW-0408">Iron</keyword>
<comment type="function">
    <text evidence="2 8">Catalyzes the oxidative ring opening of 3-hydroxyanthranilate to 2-amino-3-carboxymuconate semialdehyde, which spontaneously cyclizes to quinolinate.</text>
</comment>
<comment type="catalytic activity">
    <reaction evidence="8">
        <text>3-hydroxyanthranilate + O2 = (2Z,4Z)-2-amino-3-carboxymuconate 6-semialdehyde</text>
        <dbReference type="Rhea" id="RHEA:17953"/>
        <dbReference type="ChEBI" id="CHEBI:15379"/>
        <dbReference type="ChEBI" id="CHEBI:36559"/>
        <dbReference type="ChEBI" id="CHEBI:77612"/>
        <dbReference type="EC" id="1.13.11.6"/>
    </reaction>
</comment>
<dbReference type="EC" id="1.13.11.6" evidence="8"/>
<dbReference type="CDD" id="cd06123">
    <property type="entry name" value="cupin_HAO"/>
    <property type="match status" value="1"/>
</dbReference>
<dbReference type="AlphaFoldDB" id="A0A7S3PML1"/>
<dbReference type="InterPro" id="IPR011051">
    <property type="entry name" value="RmlC_Cupin_sf"/>
</dbReference>
<comment type="similarity">
    <text evidence="8">Belongs to the 3-HAO family.</text>
</comment>
<evidence type="ECO:0000256" key="3">
    <source>
        <dbReference type="ARBA" id="ARBA00022642"/>
    </source>
</evidence>
<evidence type="ECO:0000256" key="5">
    <source>
        <dbReference type="ARBA" id="ARBA00022964"/>
    </source>
</evidence>
<dbReference type="UniPathway" id="UPA00253">
    <property type="reaction ID" value="UER00330"/>
</dbReference>
<dbReference type="PANTHER" id="PTHR15497:SF1">
    <property type="entry name" value="3-HYDROXYANTHRANILATE 3,4-DIOXYGENASE"/>
    <property type="match status" value="1"/>
</dbReference>
<dbReference type="GO" id="GO:0006569">
    <property type="term" value="P:L-tryptophan catabolic process"/>
    <property type="evidence" value="ECO:0007669"/>
    <property type="project" value="UniProtKB-UniRule"/>
</dbReference>
<name>A0A7S3PML1_9STRA</name>
<evidence type="ECO:0000256" key="8">
    <source>
        <dbReference type="HAMAP-Rule" id="MF_03019"/>
    </source>
</evidence>
<evidence type="ECO:0000256" key="6">
    <source>
        <dbReference type="ARBA" id="ARBA00023002"/>
    </source>
</evidence>
<keyword evidence="4" id="KW-0479">Metal-binding</keyword>
<dbReference type="InterPro" id="IPR010329">
    <property type="entry name" value="3hydroanth_dOase"/>
</dbReference>
<dbReference type="SUPFAM" id="SSF51182">
    <property type="entry name" value="RmlC-like cupins"/>
    <property type="match status" value="2"/>
</dbReference>
<comment type="pathway">
    <text evidence="8">Cofactor biosynthesis; NAD(+) biosynthesis; quinolinate from L-kynurenine: step 3/3.</text>
</comment>
<dbReference type="GO" id="GO:0008198">
    <property type="term" value="F:ferrous iron binding"/>
    <property type="evidence" value="ECO:0007669"/>
    <property type="project" value="UniProtKB-UniRule"/>
</dbReference>
<evidence type="ECO:0000256" key="4">
    <source>
        <dbReference type="ARBA" id="ARBA00022723"/>
    </source>
</evidence>
<dbReference type="GO" id="GO:0034354">
    <property type="term" value="P:'de novo' NAD+ biosynthetic process from L-tryptophan"/>
    <property type="evidence" value="ECO:0007669"/>
    <property type="project" value="UniProtKB-UniRule"/>
</dbReference>
<keyword evidence="3 8" id="KW-0662">Pyridine nucleotide biosynthesis</keyword>
<dbReference type="GO" id="GO:0043420">
    <property type="term" value="P:anthranilate metabolic process"/>
    <property type="evidence" value="ECO:0007669"/>
    <property type="project" value="UniProtKB-UniRule"/>
</dbReference>
<protein>
    <recommendedName>
        <fullName evidence="8">3-hydroxyanthranilate 3,4-dioxygenase</fullName>
        <ecNumber evidence="8">1.13.11.6</ecNumber>
    </recommendedName>
    <alternativeName>
        <fullName evidence="8">3-hydroxyanthranilate oxygenase</fullName>
        <shortName evidence="8">3-HAO</shortName>
    </alternativeName>
    <alternativeName>
        <fullName evidence="8">3-hydroxyanthranilic acid dioxygenase</fullName>
        <shortName evidence="8">HAD</shortName>
    </alternativeName>
</protein>
<dbReference type="Pfam" id="PF06052">
    <property type="entry name" value="3-HAO"/>
    <property type="match status" value="1"/>
</dbReference>
<evidence type="ECO:0000256" key="1">
    <source>
        <dbReference type="ARBA" id="ARBA00001954"/>
    </source>
</evidence>
<dbReference type="InterPro" id="IPR014710">
    <property type="entry name" value="RmlC-like_jellyroll"/>
</dbReference>
<gene>
    <name evidence="9" type="ORF">ASTO00021_LOCUS14492</name>
</gene>
<evidence type="ECO:0000256" key="7">
    <source>
        <dbReference type="ARBA" id="ARBA00023004"/>
    </source>
</evidence>
<dbReference type="PANTHER" id="PTHR15497">
    <property type="entry name" value="3-HYDROXYANTHRANILATE 3,4-DIOXYGENASE"/>
    <property type="match status" value="1"/>
</dbReference>
<evidence type="ECO:0000256" key="2">
    <source>
        <dbReference type="ARBA" id="ARBA00002752"/>
    </source>
</evidence>
<comment type="cofactor">
    <cofactor evidence="1">
        <name>Fe(2+)</name>
        <dbReference type="ChEBI" id="CHEBI:29033"/>
    </cofactor>
</comment>
<reference evidence="9" key="1">
    <citation type="submission" date="2021-01" db="EMBL/GenBank/DDBJ databases">
        <authorList>
            <person name="Corre E."/>
            <person name="Pelletier E."/>
            <person name="Niang G."/>
            <person name="Scheremetjew M."/>
            <person name="Finn R."/>
            <person name="Kale V."/>
            <person name="Holt S."/>
            <person name="Cochrane G."/>
            <person name="Meng A."/>
            <person name="Brown T."/>
            <person name="Cohen L."/>
        </authorList>
    </citation>
    <scope>NUCLEOTIDE SEQUENCE</scope>
    <source>
        <strain evidence="9">GSBS06</strain>
    </source>
</reference>
<evidence type="ECO:0000313" key="9">
    <source>
        <dbReference type="EMBL" id="CAE0444440.1"/>
    </source>
</evidence>
<dbReference type="Gene3D" id="2.60.120.10">
    <property type="entry name" value="Jelly Rolls"/>
    <property type="match status" value="1"/>
</dbReference>
<dbReference type="EMBL" id="HBIN01019001">
    <property type="protein sequence ID" value="CAE0444440.1"/>
    <property type="molecule type" value="Transcribed_RNA"/>
</dbReference>
<dbReference type="GO" id="GO:0000334">
    <property type="term" value="F:3-hydroxyanthranilate 3,4-dioxygenase activity"/>
    <property type="evidence" value="ECO:0007669"/>
    <property type="project" value="UniProtKB-UniRule"/>
</dbReference>
<organism evidence="9">
    <name type="scientific">Aplanochytrium stocchinoi</name>
    <dbReference type="NCBI Taxonomy" id="215587"/>
    <lineage>
        <taxon>Eukaryota</taxon>
        <taxon>Sar</taxon>
        <taxon>Stramenopiles</taxon>
        <taxon>Bigyra</taxon>
        <taxon>Labyrinthulomycetes</taxon>
        <taxon>Thraustochytrida</taxon>
        <taxon>Thraustochytriidae</taxon>
        <taxon>Aplanochytrium</taxon>
    </lineage>
</organism>
<keyword evidence="5 8" id="KW-0223">Dioxygenase</keyword>
<sequence>MGGDKRVLVEPTNIEQWYKDNKELFSPPICNKLLHKGQMTVMFVGGPNTRTDFHLDQGSEFFWMLKGGMELPIIQQGKRKLVKINEGEVFLLPPRVPHSPQRPQQGSLGLVVERERNKSENEVDGLRWYTDFNNCDQILWERYFYCGDLGRDLVPVVKAYKESEECRSRIPGENLCKRPPFEQNTTDAVPEPFNLKEWIERNRKELSQGKTLRLFPESHPCPEMNILVQGGNVSSFYTATRDGIETMIYQIEGESIVEVDSETLREAKEGTCMVVAGATSFKVKSASKAVVMLVQQDPKGKRAK</sequence>
<comment type="subcellular location">
    <subcellularLocation>
        <location evidence="8">Cytoplasm</location>
    </subcellularLocation>
</comment>
<proteinExistence type="inferred from homology"/>